<evidence type="ECO:0000259" key="7">
    <source>
        <dbReference type="PROSITE" id="PS50059"/>
    </source>
</evidence>
<name>A0A5B8W1K9_9SPHI</name>
<keyword evidence="9" id="KW-1185">Reference proteome</keyword>
<dbReference type="InterPro" id="IPR001179">
    <property type="entry name" value="PPIase_FKBP_dom"/>
</dbReference>
<feature type="chain" id="PRO_5022699736" description="Peptidyl-prolyl cis-trans isomerase" evidence="6">
    <location>
        <begin position="20"/>
        <end position="165"/>
    </location>
</feature>
<comment type="catalytic activity">
    <reaction evidence="1 4 5">
        <text>[protein]-peptidylproline (omega=180) = [protein]-peptidylproline (omega=0)</text>
        <dbReference type="Rhea" id="RHEA:16237"/>
        <dbReference type="Rhea" id="RHEA-COMP:10747"/>
        <dbReference type="Rhea" id="RHEA-COMP:10748"/>
        <dbReference type="ChEBI" id="CHEBI:83833"/>
        <dbReference type="ChEBI" id="CHEBI:83834"/>
        <dbReference type="EC" id="5.2.1.8"/>
    </reaction>
</comment>
<gene>
    <name evidence="8" type="ORF">FSB76_18815</name>
</gene>
<sequence length="165" mass="18094">MNRLLVLLLVLMAGLGACKKSVDPMVQYNIQKDIDDKIIKDYVAAHPQDSAKKIDTTGVYYIIKTGEGGSGNDLYTSSTTITVGFTGQILTTGYTFAQTNNFHPSYTLGSVIRGWQLGVPQIKKGGKVRLLIPSRYAYGPYAQDSIHLPANSVLDFNIQLYNVTN</sequence>
<accession>A0A5B8W1K9</accession>
<dbReference type="PANTHER" id="PTHR10516">
    <property type="entry name" value="PEPTIDYL-PROLYL CIS-TRANS ISOMERASE"/>
    <property type="match status" value="1"/>
</dbReference>
<reference evidence="8 9" key="1">
    <citation type="journal article" date="2013" name="J. Microbiol.">
        <title>Mucilaginibacter ginsenosidivorax sp. nov., with ginsenoside converting activity isolated from sediment.</title>
        <authorList>
            <person name="Kim J.K."/>
            <person name="Choi T.E."/>
            <person name="Liu Q.M."/>
            <person name="Park H.Y."/>
            <person name="Yi T.H."/>
            <person name="Yoon M.H."/>
            <person name="Kim S.C."/>
            <person name="Im W.T."/>
        </authorList>
    </citation>
    <scope>NUCLEOTIDE SEQUENCE [LARGE SCALE GENOMIC DNA]</scope>
    <source>
        <strain evidence="8 9">KHI28</strain>
    </source>
</reference>
<keyword evidence="6" id="KW-0732">Signal</keyword>
<evidence type="ECO:0000313" key="9">
    <source>
        <dbReference type="Proteomes" id="UP000321362"/>
    </source>
</evidence>
<dbReference type="InterPro" id="IPR046357">
    <property type="entry name" value="PPIase_dom_sf"/>
</dbReference>
<evidence type="ECO:0000313" key="8">
    <source>
        <dbReference type="EMBL" id="QEC77890.1"/>
    </source>
</evidence>
<organism evidence="8 9">
    <name type="scientific">Mucilaginibacter ginsenosidivorax</name>
    <dbReference type="NCBI Taxonomy" id="862126"/>
    <lineage>
        <taxon>Bacteria</taxon>
        <taxon>Pseudomonadati</taxon>
        <taxon>Bacteroidota</taxon>
        <taxon>Sphingobacteriia</taxon>
        <taxon>Sphingobacteriales</taxon>
        <taxon>Sphingobacteriaceae</taxon>
        <taxon>Mucilaginibacter</taxon>
    </lineage>
</organism>
<dbReference type="EC" id="5.2.1.8" evidence="5"/>
<dbReference type="InterPro" id="IPR050689">
    <property type="entry name" value="FKBP-type_PPIase"/>
</dbReference>
<evidence type="ECO:0000256" key="2">
    <source>
        <dbReference type="ARBA" id="ARBA00023110"/>
    </source>
</evidence>
<evidence type="ECO:0000256" key="1">
    <source>
        <dbReference type="ARBA" id="ARBA00000971"/>
    </source>
</evidence>
<dbReference type="OrthoDB" id="669809at2"/>
<keyword evidence="2 4" id="KW-0697">Rotamase</keyword>
<dbReference type="AlphaFoldDB" id="A0A5B8W1K9"/>
<dbReference type="PROSITE" id="PS50059">
    <property type="entry name" value="FKBP_PPIASE"/>
    <property type="match status" value="1"/>
</dbReference>
<dbReference type="Pfam" id="PF00254">
    <property type="entry name" value="FKBP_C"/>
    <property type="match status" value="1"/>
</dbReference>
<feature type="domain" description="PPIase FKBP-type" evidence="7">
    <location>
        <begin position="78"/>
        <end position="164"/>
    </location>
</feature>
<evidence type="ECO:0000256" key="4">
    <source>
        <dbReference type="PROSITE-ProRule" id="PRU00277"/>
    </source>
</evidence>
<dbReference type="Proteomes" id="UP000321362">
    <property type="component" value="Chromosome"/>
</dbReference>
<dbReference type="KEGG" id="mgk:FSB76_18815"/>
<feature type="signal peptide" evidence="6">
    <location>
        <begin position="1"/>
        <end position="19"/>
    </location>
</feature>
<dbReference type="PROSITE" id="PS51257">
    <property type="entry name" value="PROKAR_LIPOPROTEIN"/>
    <property type="match status" value="1"/>
</dbReference>
<dbReference type="GO" id="GO:0003755">
    <property type="term" value="F:peptidyl-prolyl cis-trans isomerase activity"/>
    <property type="evidence" value="ECO:0007669"/>
    <property type="project" value="UniProtKB-UniRule"/>
</dbReference>
<evidence type="ECO:0000256" key="3">
    <source>
        <dbReference type="ARBA" id="ARBA00023235"/>
    </source>
</evidence>
<comment type="similarity">
    <text evidence="5">Belongs to the FKBP-type PPIase family.</text>
</comment>
<dbReference type="Gene3D" id="3.10.50.40">
    <property type="match status" value="1"/>
</dbReference>
<dbReference type="SUPFAM" id="SSF54534">
    <property type="entry name" value="FKBP-like"/>
    <property type="match status" value="1"/>
</dbReference>
<protein>
    <recommendedName>
        <fullName evidence="5">Peptidyl-prolyl cis-trans isomerase</fullName>
        <ecNumber evidence="5">5.2.1.8</ecNumber>
    </recommendedName>
</protein>
<proteinExistence type="inferred from homology"/>
<dbReference type="RefSeq" id="WP_147056001.1">
    <property type="nucleotide sequence ID" value="NZ_CP042437.1"/>
</dbReference>
<dbReference type="PANTHER" id="PTHR10516:SF443">
    <property type="entry name" value="FK506-BINDING PROTEIN 59-RELATED"/>
    <property type="match status" value="1"/>
</dbReference>
<evidence type="ECO:0000256" key="5">
    <source>
        <dbReference type="RuleBase" id="RU003915"/>
    </source>
</evidence>
<evidence type="ECO:0000256" key="6">
    <source>
        <dbReference type="SAM" id="SignalP"/>
    </source>
</evidence>
<dbReference type="EMBL" id="CP042437">
    <property type="protein sequence ID" value="QEC77890.1"/>
    <property type="molecule type" value="Genomic_DNA"/>
</dbReference>
<keyword evidence="3 4" id="KW-0413">Isomerase</keyword>